<keyword evidence="2" id="KW-1185">Reference proteome</keyword>
<dbReference type="Proteomes" id="UP000198251">
    <property type="component" value="Chromosome I"/>
</dbReference>
<name>A0A1C5G874_MICEH</name>
<protein>
    <submittedName>
        <fullName evidence="1">Carbohydrate ABC transporter substrate-binding protein, CUT1 family</fullName>
    </submittedName>
</protein>
<dbReference type="SUPFAM" id="SSF53850">
    <property type="entry name" value="Periplasmic binding protein-like II"/>
    <property type="match status" value="1"/>
</dbReference>
<sequence length="449" mass="49048">MHPATPPTTGTPAVPVHRTPVRRRRLIRGMLAAVVALPLVLGAAGCGGDEDASTDPNAPVKLSVFWWGGEARAKLTEEALALYTKKHPNVTFEKTWQANQGYFDKLATLTAGGNPPDLFQIDDNYLAEYASRSTTLDLTPYKDSGDLDVSKFPKSLWQYGVVDGKLAGLASGENTQGLVYNKTLLTKNGLPEPTTGMTWEEHIAWAEQVAKKTKVPGTQDPSADYKAFWVWLRQQGKDLYKGRELGFTAEDVTKWFDLWKGARDRGATPTPDVIHEGNATDITKQLVVTGKAGTSWVWVNQMPELKKNTKDELGVIAYPGDPSAQWARASMYWSVFKGSKHKDVAVDVINFLANDPEAVKILGTDRGLPSNLDLRRVVSDDVTDPAMKQSIQVESDLAQKFGEAPQVPLKGHSKVRAELIKAAENAQYGRISSAQAAEQFIAACKSAIA</sequence>
<dbReference type="AlphaFoldDB" id="A0A1C5G874"/>
<dbReference type="Gene3D" id="3.40.190.10">
    <property type="entry name" value="Periplasmic binding protein-like II"/>
    <property type="match status" value="2"/>
</dbReference>
<gene>
    <name evidence="1" type="ORF">GA0070610_2126</name>
</gene>
<dbReference type="RefSeq" id="WP_088999844.1">
    <property type="nucleotide sequence ID" value="NZ_JBFAAC010000014.1"/>
</dbReference>
<dbReference type="EMBL" id="LT607733">
    <property type="protein sequence ID" value="SCG15878.1"/>
    <property type="molecule type" value="Genomic_DNA"/>
</dbReference>
<dbReference type="PANTHER" id="PTHR43649">
    <property type="entry name" value="ARABINOSE-BINDING PROTEIN-RELATED"/>
    <property type="match status" value="1"/>
</dbReference>
<dbReference type="PANTHER" id="PTHR43649:SF12">
    <property type="entry name" value="DIACETYLCHITOBIOSE BINDING PROTEIN DASA"/>
    <property type="match status" value="1"/>
</dbReference>
<dbReference type="GeneID" id="95801942"/>
<accession>A0A1C5G874</accession>
<evidence type="ECO:0000313" key="2">
    <source>
        <dbReference type="Proteomes" id="UP000198251"/>
    </source>
</evidence>
<organism evidence="1 2">
    <name type="scientific">Micromonospora echinofusca</name>
    <dbReference type="NCBI Taxonomy" id="47858"/>
    <lineage>
        <taxon>Bacteria</taxon>
        <taxon>Bacillati</taxon>
        <taxon>Actinomycetota</taxon>
        <taxon>Actinomycetes</taxon>
        <taxon>Micromonosporales</taxon>
        <taxon>Micromonosporaceae</taxon>
        <taxon>Micromonospora</taxon>
    </lineage>
</organism>
<evidence type="ECO:0000313" key="1">
    <source>
        <dbReference type="EMBL" id="SCG15878.1"/>
    </source>
</evidence>
<reference evidence="1 2" key="1">
    <citation type="submission" date="2016-06" db="EMBL/GenBank/DDBJ databases">
        <authorList>
            <person name="Kjaerup R.B."/>
            <person name="Dalgaard T.S."/>
            <person name="Juul-Madsen H.R."/>
        </authorList>
    </citation>
    <scope>NUCLEOTIDE SEQUENCE [LARGE SCALE GENOMIC DNA]</scope>
    <source>
        <strain evidence="1 2">DSM 43913</strain>
    </source>
</reference>
<dbReference type="Pfam" id="PF01547">
    <property type="entry name" value="SBP_bac_1"/>
    <property type="match status" value="1"/>
</dbReference>
<proteinExistence type="predicted"/>
<dbReference type="InterPro" id="IPR006059">
    <property type="entry name" value="SBP"/>
</dbReference>
<dbReference type="InterPro" id="IPR050490">
    <property type="entry name" value="Bact_solute-bd_prot1"/>
</dbReference>